<dbReference type="PIRSF" id="PIRSF000723">
    <property type="entry name" value="Carbamate_kin"/>
    <property type="match status" value="1"/>
</dbReference>
<keyword evidence="6" id="KW-0067">ATP-binding</keyword>
<proteinExistence type="inferred from homology"/>
<accession>A0A848DN09</accession>
<dbReference type="GO" id="GO:0005524">
    <property type="term" value="F:ATP binding"/>
    <property type="evidence" value="ECO:0007669"/>
    <property type="project" value="UniProtKB-KW"/>
</dbReference>
<comment type="catalytic activity">
    <reaction evidence="7">
        <text>hydrogencarbonate + NH4(+) + ATP = carbamoyl phosphate + ADP + H2O + H(+)</text>
        <dbReference type="Rhea" id="RHEA:10152"/>
        <dbReference type="ChEBI" id="CHEBI:15377"/>
        <dbReference type="ChEBI" id="CHEBI:15378"/>
        <dbReference type="ChEBI" id="CHEBI:17544"/>
        <dbReference type="ChEBI" id="CHEBI:28938"/>
        <dbReference type="ChEBI" id="CHEBI:30616"/>
        <dbReference type="ChEBI" id="CHEBI:58228"/>
        <dbReference type="ChEBI" id="CHEBI:456216"/>
        <dbReference type="EC" id="2.7.2.2"/>
    </reaction>
</comment>
<protein>
    <recommendedName>
        <fullName evidence="2 8">Carbamate kinase</fullName>
    </recommendedName>
</protein>
<dbReference type="NCBIfam" id="NF009007">
    <property type="entry name" value="PRK12352.1"/>
    <property type="match status" value="1"/>
</dbReference>
<gene>
    <name evidence="11" type="primary">arcC</name>
    <name evidence="11" type="ORF">HF519_20625</name>
</gene>
<organism evidence="11 12">
    <name type="scientific">Pseudonocardia bannensis</name>
    <dbReference type="NCBI Taxonomy" id="630973"/>
    <lineage>
        <taxon>Bacteria</taxon>
        <taxon>Bacillati</taxon>
        <taxon>Actinomycetota</taxon>
        <taxon>Actinomycetes</taxon>
        <taxon>Pseudonocardiales</taxon>
        <taxon>Pseudonocardiaceae</taxon>
        <taxon>Pseudonocardia</taxon>
    </lineage>
</organism>
<keyword evidence="3 9" id="KW-0808">Transferase</keyword>
<dbReference type="AlphaFoldDB" id="A0A848DN09"/>
<comment type="similarity">
    <text evidence="1 9">Belongs to the carbamate kinase family.</text>
</comment>
<reference evidence="11 12" key="1">
    <citation type="submission" date="2020-04" db="EMBL/GenBank/DDBJ databases">
        <authorList>
            <person name="Klaysubun C."/>
            <person name="Duangmal K."/>
            <person name="Lipun K."/>
        </authorList>
    </citation>
    <scope>NUCLEOTIDE SEQUENCE [LARGE SCALE GENOMIC DNA]</scope>
    <source>
        <strain evidence="11 12">DSM 45300</strain>
    </source>
</reference>
<evidence type="ECO:0000313" key="11">
    <source>
        <dbReference type="EMBL" id="NMH93935.1"/>
    </source>
</evidence>
<evidence type="ECO:0000256" key="9">
    <source>
        <dbReference type="PIRNR" id="PIRNR000723"/>
    </source>
</evidence>
<keyword evidence="4" id="KW-0547">Nucleotide-binding</keyword>
<dbReference type="GO" id="GO:0008804">
    <property type="term" value="F:carbamate kinase activity"/>
    <property type="evidence" value="ECO:0007669"/>
    <property type="project" value="UniProtKB-UniRule"/>
</dbReference>
<dbReference type="PROSITE" id="PS01128">
    <property type="entry name" value="SHIKIMATE_KINASE"/>
    <property type="match status" value="1"/>
</dbReference>
<comment type="caution">
    <text evidence="11">The sequence shown here is derived from an EMBL/GenBank/DDBJ whole genome shotgun (WGS) entry which is preliminary data.</text>
</comment>
<evidence type="ECO:0000256" key="7">
    <source>
        <dbReference type="ARBA" id="ARBA00048467"/>
    </source>
</evidence>
<dbReference type="CDD" id="cd04235">
    <property type="entry name" value="AAK_CK"/>
    <property type="match status" value="1"/>
</dbReference>
<dbReference type="GO" id="GO:0019546">
    <property type="term" value="P:L-arginine deiminase pathway"/>
    <property type="evidence" value="ECO:0007669"/>
    <property type="project" value="TreeGrafter"/>
</dbReference>
<dbReference type="InterPro" id="IPR001048">
    <property type="entry name" value="Asp/Glu/Uridylate_kinase"/>
</dbReference>
<evidence type="ECO:0000313" key="12">
    <source>
        <dbReference type="Proteomes" id="UP000586918"/>
    </source>
</evidence>
<dbReference type="InterPro" id="IPR003964">
    <property type="entry name" value="Carb_kinase"/>
</dbReference>
<evidence type="ECO:0000256" key="2">
    <source>
        <dbReference type="ARBA" id="ARBA00013070"/>
    </source>
</evidence>
<keyword evidence="5 9" id="KW-0418">Kinase</keyword>
<dbReference type="RefSeq" id="WP_169414628.1">
    <property type="nucleotide sequence ID" value="NZ_JAAXKZ010000088.1"/>
</dbReference>
<dbReference type="InterPro" id="IPR023000">
    <property type="entry name" value="Shikimate_kinase_CS"/>
</dbReference>
<dbReference type="FunFam" id="3.40.1160.10:FF:000007">
    <property type="entry name" value="Carbamate kinase"/>
    <property type="match status" value="1"/>
</dbReference>
<dbReference type="SUPFAM" id="SSF53633">
    <property type="entry name" value="Carbamate kinase-like"/>
    <property type="match status" value="1"/>
</dbReference>
<dbReference type="EMBL" id="JAAXKZ010000088">
    <property type="protein sequence ID" value="NMH93935.1"/>
    <property type="molecule type" value="Genomic_DNA"/>
</dbReference>
<evidence type="ECO:0000256" key="1">
    <source>
        <dbReference type="ARBA" id="ARBA00011066"/>
    </source>
</evidence>
<evidence type="ECO:0000256" key="5">
    <source>
        <dbReference type="ARBA" id="ARBA00022777"/>
    </source>
</evidence>
<evidence type="ECO:0000256" key="8">
    <source>
        <dbReference type="NCBIfam" id="TIGR00746"/>
    </source>
</evidence>
<dbReference type="PANTHER" id="PTHR30409">
    <property type="entry name" value="CARBAMATE KINASE"/>
    <property type="match status" value="1"/>
</dbReference>
<keyword evidence="12" id="KW-1185">Reference proteome</keyword>
<evidence type="ECO:0000256" key="3">
    <source>
        <dbReference type="ARBA" id="ARBA00022679"/>
    </source>
</evidence>
<name>A0A848DN09_9PSEU</name>
<dbReference type="PRINTS" id="PR01469">
    <property type="entry name" value="CARBMTKINASE"/>
</dbReference>
<dbReference type="Proteomes" id="UP000586918">
    <property type="component" value="Unassembled WGS sequence"/>
</dbReference>
<evidence type="ECO:0000256" key="6">
    <source>
        <dbReference type="ARBA" id="ARBA00022840"/>
    </source>
</evidence>
<evidence type="ECO:0000256" key="4">
    <source>
        <dbReference type="ARBA" id="ARBA00022741"/>
    </source>
</evidence>
<sequence>MSRTAVVALGGNAITRSGQAGTFAEQSENARAMAAAVCRMLDAGWSVVLVHGNGPQVGNLAIQQEAGADRVPELPLFWLGAMTEGQLGCLLTLALHECGEGRLPGVVSVITHTVVDSDDPAFSRPTKPIGPFFDEAQARKHAEEQGWTVAEDAGRGYRRVVASPRPQRIVELDAIRALVDQGMIVVAAGGGGIPVVEDGNGYRGIDAVIDKDLAAQRLASALDADALVLITDVEQVMLDYGTPNARGITEMTVDEAQTHADDGQFPEGSMGPKMRAAIQFLREGGRTSVITNAERACASLDSAGGDAGTRIVASDTRMGAVS</sequence>
<dbReference type="Pfam" id="PF00696">
    <property type="entry name" value="AA_kinase"/>
    <property type="match status" value="1"/>
</dbReference>
<evidence type="ECO:0000259" key="10">
    <source>
        <dbReference type="Pfam" id="PF00696"/>
    </source>
</evidence>
<dbReference type="Gene3D" id="3.40.1160.10">
    <property type="entry name" value="Acetylglutamate kinase-like"/>
    <property type="match status" value="1"/>
</dbReference>
<dbReference type="InterPro" id="IPR036393">
    <property type="entry name" value="AceGlu_kinase-like_sf"/>
</dbReference>
<feature type="domain" description="Aspartate/glutamate/uridylate kinase" evidence="10">
    <location>
        <begin position="4"/>
        <end position="292"/>
    </location>
</feature>
<dbReference type="PANTHER" id="PTHR30409:SF1">
    <property type="entry name" value="CARBAMATE KINASE-RELATED"/>
    <property type="match status" value="1"/>
</dbReference>
<dbReference type="NCBIfam" id="TIGR00746">
    <property type="entry name" value="arcC"/>
    <property type="match status" value="1"/>
</dbReference>
<dbReference type="GO" id="GO:0005829">
    <property type="term" value="C:cytosol"/>
    <property type="evidence" value="ECO:0007669"/>
    <property type="project" value="TreeGrafter"/>
</dbReference>